<dbReference type="Pfam" id="PF05726">
    <property type="entry name" value="Pirin_C"/>
    <property type="match status" value="1"/>
</dbReference>
<dbReference type="InterPro" id="IPR012093">
    <property type="entry name" value="Pirin"/>
</dbReference>
<proteinExistence type="predicted"/>
<dbReference type="Gene3D" id="2.60.120.10">
    <property type="entry name" value="Jelly Rolls"/>
    <property type="match status" value="1"/>
</dbReference>
<dbReference type="PANTHER" id="PTHR13903">
    <property type="entry name" value="PIRIN-RELATED"/>
    <property type="match status" value="1"/>
</dbReference>
<feature type="domain" description="Pirin C-terminal" evidence="1">
    <location>
        <begin position="25"/>
        <end position="122"/>
    </location>
</feature>
<dbReference type="AlphaFoldDB" id="A0A5E6R0B7"/>
<gene>
    <name evidence="2" type="ORF">PS631_01249</name>
</gene>
<evidence type="ECO:0000313" key="2">
    <source>
        <dbReference type="EMBL" id="VVM60171.1"/>
    </source>
</evidence>
<name>A0A5E6R0B7_PSEFL</name>
<dbReference type="PANTHER" id="PTHR13903:SF8">
    <property type="entry name" value="PIRIN"/>
    <property type="match status" value="1"/>
</dbReference>
<organism evidence="2 3">
    <name type="scientific">Pseudomonas fluorescens</name>
    <dbReference type="NCBI Taxonomy" id="294"/>
    <lineage>
        <taxon>Bacteria</taxon>
        <taxon>Pseudomonadati</taxon>
        <taxon>Pseudomonadota</taxon>
        <taxon>Gammaproteobacteria</taxon>
        <taxon>Pseudomonadales</taxon>
        <taxon>Pseudomonadaceae</taxon>
        <taxon>Pseudomonas</taxon>
    </lineage>
</organism>
<dbReference type="InterPro" id="IPR011051">
    <property type="entry name" value="RmlC_Cupin_sf"/>
</dbReference>
<dbReference type="CDD" id="cd02247">
    <property type="entry name" value="cupin_pirin_C"/>
    <property type="match status" value="1"/>
</dbReference>
<dbReference type="EMBL" id="CABVHF010000002">
    <property type="protein sequence ID" value="VVM60171.1"/>
    <property type="molecule type" value="Genomic_DNA"/>
</dbReference>
<evidence type="ECO:0000259" key="1">
    <source>
        <dbReference type="Pfam" id="PF05726"/>
    </source>
</evidence>
<dbReference type="SUPFAM" id="SSF51182">
    <property type="entry name" value="RmlC-like cupins"/>
    <property type="match status" value="1"/>
</dbReference>
<accession>A0A5E6R0B7</accession>
<protein>
    <recommendedName>
        <fullName evidence="1">Pirin C-terminal domain-containing protein</fullName>
    </recommendedName>
</protein>
<evidence type="ECO:0000313" key="3">
    <source>
        <dbReference type="Proteomes" id="UP000399692"/>
    </source>
</evidence>
<dbReference type="Proteomes" id="UP000399692">
    <property type="component" value="Unassembled WGS sequence"/>
</dbReference>
<reference evidence="2 3" key="1">
    <citation type="submission" date="2019-09" db="EMBL/GenBank/DDBJ databases">
        <authorList>
            <person name="Chandra G."/>
            <person name="Truman W A."/>
        </authorList>
    </citation>
    <scope>NUCLEOTIDE SEQUENCE [LARGE SCALE GENOMIC DNA]</scope>
    <source>
        <strain evidence="2">PS631</strain>
    </source>
</reference>
<sequence>MRICLIAGQGFCLESPVPVLSPTLYAHIGIQPATSLLIPTEHTQRALYLLEGEVLLDDEPVEPHSLLALPEGEELTLYAQGECQLALIGGAPLDGPRRMNWNFVASDPALIEQARANWAAGKWPVVAGETQRIELPR</sequence>
<dbReference type="InterPro" id="IPR014710">
    <property type="entry name" value="RmlC-like_jellyroll"/>
</dbReference>
<dbReference type="InterPro" id="IPR008778">
    <property type="entry name" value="Pirin_C_dom"/>
</dbReference>